<gene>
    <name evidence="1" type="ORF">BFJ63_vAg18620</name>
</gene>
<proteinExistence type="predicted"/>
<protein>
    <submittedName>
        <fullName evidence="1">Uncharacterized protein</fullName>
    </submittedName>
</protein>
<dbReference type="EMBL" id="MQTW01001101">
    <property type="protein sequence ID" value="RYC78504.1"/>
    <property type="molecule type" value="Genomic_DNA"/>
</dbReference>
<evidence type="ECO:0000313" key="2">
    <source>
        <dbReference type="Proteomes" id="UP000290540"/>
    </source>
</evidence>
<evidence type="ECO:0000313" key="1">
    <source>
        <dbReference type="EMBL" id="RYC78504.1"/>
    </source>
</evidence>
<comment type="caution">
    <text evidence="1">The sequence shown here is derived from an EMBL/GenBank/DDBJ whole genome shotgun (WGS) entry which is preliminary data.</text>
</comment>
<reference evidence="1 2" key="1">
    <citation type="submission" date="2016-12" db="EMBL/GenBank/DDBJ databases">
        <title>Draft genome sequence of Fusarium oxysporum causing rot on Narcissus.</title>
        <authorList>
            <person name="Armitage A.D."/>
            <person name="Taylor A."/>
            <person name="Clarkson J.P."/>
            <person name="Harrison R.J."/>
            <person name="Jackson A.C."/>
        </authorList>
    </citation>
    <scope>NUCLEOTIDE SEQUENCE [LARGE SCALE GENOMIC DNA]</scope>
    <source>
        <strain evidence="1 2">N139</strain>
    </source>
</reference>
<feature type="non-terminal residue" evidence="1">
    <location>
        <position position="1"/>
    </location>
</feature>
<accession>A0A4Q2UX08</accession>
<dbReference type="Proteomes" id="UP000290540">
    <property type="component" value="Unassembled WGS sequence"/>
</dbReference>
<organism evidence="1 2">
    <name type="scientific">Fusarium oxysporum f. sp. narcissi</name>
    <dbReference type="NCBI Taxonomy" id="451672"/>
    <lineage>
        <taxon>Eukaryota</taxon>
        <taxon>Fungi</taxon>
        <taxon>Dikarya</taxon>
        <taxon>Ascomycota</taxon>
        <taxon>Pezizomycotina</taxon>
        <taxon>Sordariomycetes</taxon>
        <taxon>Hypocreomycetidae</taxon>
        <taxon>Hypocreales</taxon>
        <taxon>Nectriaceae</taxon>
        <taxon>Fusarium</taxon>
        <taxon>Fusarium oxysporum species complex</taxon>
    </lineage>
</organism>
<name>A0A4Q2UX08_FUSOX</name>
<sequence>SPGRPARHALVPVRATAAPVRKPAAAQAEVWPKGVCPGSGLRRRPPAASPAGPAQWHQVLQGRCRQAALVDRCMMGLHRVEFPREPEGRRRCASAADATGLPKRVPVNGRRAWALGIVASLPSKWRAPVRGLNYPGNPTSAIPPIGWNPAGGTPPRAGPFRLSSMLSRLAWRVWSCAIGSSAWRRFG</sequence>
<dbReference type="AlphaFoldDB" id="A0A4Q2UX08"/>